<evidence type="ECO:0000259" key="3">
    <source>
        <dbReference type="PROSITE" id="PS50041"/>
    </source>
</evidence>
<dbReference type="Proteomes" id="UP000541605">
    <property type="component" value="Unassembled WGS sequence"/>
</dbReference>
<feature type="non-terminal residue" evidence="4">
    <location>
        <position position="101"/>
    </location>
</feature>
<proteinExistence type="predicted"/>
<dbReference type="InterPro" id="IPR001304">
    <property type="entry name" value="C-type_lectin-like"/>
</dbReference>
<accession>A0A7K8JE84</accession>
<dbReference type="PROSITE" id="PS50041">
    <property type="entry name" value="C_TYPE_LECTIN_2"/>
    <property type="match status" value="1"/>
</dbReference>
<evidence type="ECO:0000313" key="5">
    <source>
        <dbReference type="Proteomes" id="UP000541605"/>
    </source>
</evidence>
<keyword evidence="2" id="KW-1015">Disulfide bond</keyword>
<organism evidence="4 5">
    <name type="scientific">Chaetorhynchus papuensis</name>
    <name type="common">pygmy drongo</name>
    <dbReference type="NCBI Taxonomy" id="254446"/>
    <lineage>
        <taxon>Eukaryota</taxon>
        <taxon>Metazoa</taxon>
        <taxon>Chordata</taxon>
        <taxon>Craniata</taxon>
        <taxon>Vertebrata</taxon>
        <taxon>Euteleostomi</taxon>
        <taxon>Archelosauria</taxon>
        <taxon>Archosauria</taxon>
        <taxon>Dinosauria</taxon>
        <taxon>Saurischia</taxon>
        <taxon>Theropoda</taxon>
        <taxon>Coelurosauria</taxon>
        <taxon>Aves</taxon>
        <taxon>Neognathae</taxon>
        <taxon>Neoaves</taxon>
        <taxon>Telluraves</taxon>
        <taxon>Australaves</taxon>
        <taxon>Passeriformes</taxon>
        <taxon>Rhipiduridae</taxon>
        <taxon>Chaetorhynchus</taxon>
    </lineage>
</organism>
<evidence type="ECO:0000256" key="2">
    <source>
        <dbReference type="ARBA" id="ARBA00023157"/>
    </source>
</evidence>
<dbReference type="PANTHER" id="PTHR46784:SF1">
    <property type="entry name" value="KILLER CELL LECTIN-LIKE RECEPTOR SUBFAMILY B MEMBER 1"/>
    <property type="match status" value="1"/>
</dbReference>
<keyword evidence="1" id="KW-0812">Transmembrane</keyword>
<evidence type="ECO:0000313" key="4">
    <source>
        <dbReference type="EMBL" id="NXE02510.1"/>
    </source>
</evidence>
<reference evidence="4 5" key="1">
    <citation type="submission" date="2019-09" db="EMBL/GenBank/DDBJ databases">
        <title>Bird 10,000 Genomes (B10K) Project - Family phase.</title>
        <authorList>
            <person name="Zhang G."/>
        </authorList>
    </citation>
    <scope>NUCLEOTIDE SEQUENCE [LARGE SCALE GENOMIC DNA]</scope>
    <source>
        <strain evidence="4">B10K-CU-031-19</strain>
        <tissue evidence="4">Muscle</tissue>
    </source>
</reference>
<dbReference type="InterPro" id="IPR016186">
    <property type="entry name" value="C-type_lectin-like/link_sf"/>
</dbReference>
<dbReference type="EMBL" id="VWYX01002764">
    <property type="protein sequence ID" value="NXE02510.1"/>
    <property type="molecule type" value="Genomic_DNA"/>
</dbReference>
<dbReference type="InterPro" id="IPR016187">
    <property type="entry name" value="CTDL_fold"/>
</dbReference>
<dbReference type="SUPFAM" id="SSF56436">
    <property type="entry name" value="C-type lectin-like"/>
    <property type="match status" value="1"/>
</dbReference>
<comment type="caution">
    <text evidence="4">The sequence shown here is derived from an EMBL/GenBank/DDBJ whole genome shotgun (WGS) entry which is preliminary data.</text>
</comment>
<keyword evidence="1" id="KW-0472">Membrane</keyword>
<dbReference type="GO" id="GO:0038023">
    <property type="term" value="F:signaling receptor activity"/>
    <property type="evidence" value="ECO:0007669"/>
    <property type="project" value="TreeGrafter"/>
</dbReference>
<name>A0A7K8JE84_9PASS</name>
<dbReference type="Gene3D" id="3.10.100.10">
    <property type="entry name" value="Mannose-Binding Protein A, subunit A"/>
    <property type="match status" value="1"/>
</dbReference>
<evidence type="ECO:0000256" key="1">
    <source>
        <dbReference type="ARBA" id="ARBA00022989"/>
    </source>
</evidence>
<feature type="non-terminal residue" evidence="4">
    <location>
        <position position="1"/>
    </location>
</feature>
<dbReference type="GO" id="GO:0009986">
    <property type="term" value="C:cell surface"/>
    <property type="evidence" value="ECO:0007669"/>
    <property type="project" value="TreeGrafter"/>
</dbReference>
<dbReference type="InterPro" id="IPR051527">
    <property type="entry name" value="KLR_subfamily_B"/>
</dbReference>
<keyword evidence="1" id="KW-1133">Transmembrane helix</keyword>
<gene>
    <name evidence="4" type="primary">Klrb1c_1</name>
    <name evidence="4" type="ORF">CHAPAP_R15626</name>
</gene>
<sequence length="101" mass="11948">REDCGDRGATLLLPRDRFELELFNDSLRCHLTGRNFWTGLWEPAAETGWTWVNGFRLDQDRFQLDHRERPGQCGTLRSSRIIPQDYGLELQWICQREAIKL</sequence>
<dbReference type="AlphaFoldDB" id="A0A7K8JE84"/>
<dbReference type="Pfam" id="PF00059">
    <property type="entry name" value="Lectin_C"/>
    <property type="match status" value="1"/>
</dbReference>
<protein>
    <submittedName>
        <fullName evidence="4">KLRBC protein</fullName>
    </submittedName>
</protein>
<dbReference type="PANTHER" id="PTHR46784">
    <property type="entry name" value="KILLER CELL LECTIN-LIKE RECEPTOR SUBFAMILY B MEMBER 1"/>
    <property type="match status" value="1"/>
</dbReference>
<dbReference type="GO" id="GO:0042269">
    <property type="term" value="P:regulation of natural killer cell mediated cytotoxicity"/>
    <property type="evidence" value="ECO:0007669"/>
    <property type="project" value="TreeGrafter"/>
</dbReference>
<keyword evidence="5" id="KW-1185">Reference proteome</keyword>
<dbReference type="GO" id="GO:0005886">
    <property type="term" value="C:plasma membrane"/>
    <property type="evidence" value="ECO:0007669"/>
    <property type="project" value="TreeGrafter"/>
</dbReference>
<feature type="domain" description="C-type lectin" evidence="3">
    <location>
        <begin position="1"/>
        <end position="95"/>
    </location>
</feature>